<dbReference type="PROSITE" id="PS51782">
    <property type="entry name" value="LYSM"/>
    <property type="match status" value="1"/>
</dbReference>
<dbReference type="PANTHER" id="PTHR21666">
    <property type="entry name" value="PEPTIDASE-RELATED"/>
    <property type="match status" value="1"/>
</dbReference>
<dbReference type="Gene3D" id="2.70.70.10">
    <property type="entry name" value="Glucose Permease (Domain IIA)"/>
    <property type="match status" value="1"/>
</dbReference>
<dbReference type="SUPFAM" id="SSF51261">
    <property type="entry name" value="Duplicated hybrid motif"/>
    <property type="match status" value="1"/>
</dbReference>
<dbReference type="PROSITE" id="PS51109">
    <property type="entry name" value="G5"/>
    <property type="match status" value="1"/>
</dbReference>
<dbReference type="CDD" id="cd12797">
    <property type="entry name" value="M23_peptidase"/>
    <property type="match status" value="1"/>
</dbReference>
<evidence type="ECO:0000313" key="6">
    <source>
        <dbReference type="Proteomes" id="UP000713596"/>
    </source>
</evidence>
<keyword evidence="2" id="KW-1133">Transmembrane helix</keyword>
<dbReference type="Pfam" id="PF01551">
    <property type="entry name" value="Peptidase_M23"/>
    <property type="match status" value="1"/>
</dbReference>
<sequence length="567" mass="62905">MAKPWVERAKKHPETPVVGQFLYDIGFWGEYTARSGVKSFRRAIRKIIQWLTWLVKTVGGWIAKTAKGVVGELIAPFTRMASGVHNIRQRMQERYQEKGVLSAMLGGGEYFLSGVRRYTPLLYRAAAYVIPLLALGVFVYTVDTVTNYNYVLAVEVDGSVVGYVQTEQVFDSAKNEVAQRIRYVADDEEKWTIEPSYRIAIGEQVMDENQMADQILQVSSADISEATALYVNDQLVAVTTEGDALRQELDDMISPYVQPDNSNLVVEFTKDVRTEDGLYMTSSIVPLQNILDILHGDEQGAITYVVQSGDTPWVVAGTFGISVDELVAMNPHVDFEKGFHPGDELLISQAMPFLQVRRTLTEVRTEPIPFKTVEEKDEEMNFGTQKVAQEGVEGVSQITEQKVFYGDSQTPSSVVEIERITIQEPQDKIIKIGAKASNGDIVETATGSLLWPVPSYTYVSRWMSSYHKGADICAPYGVPVLAADSGQVITAGWHHDYGNYVVINHGNGMRTLYAHNSRLNVTVGQSVRQGDVIAAVGSTGDSSGNHVHFEIYLNGSLVSARNYFPNK</sequence>
<dbReference type="InterPro" id="IPR011055">
    <property type="entry name" value="Dup_hybrid_motif"/>
</dbReference>
<name>A0A948T1W1_9FIRM</name>
<evidence type="ECO:0000256" key="2">
    <source>
        <dbReference type="SAM" id="Phobius"/>
    </source>
</evidence>
<proteinExistence type="predicted"/>
<dbReference type="Gene3D" id="3.10.350.10">
    <property type="entry name" value="LysM domain"/>
    <property type="match status" value="1"/>
</dbReference>
<accession>A0A948T1W1</accession>
<reference evidence="5" key="2">
    <citation type="submission" date="2021-04" db="EMBL/GenBank/DDBJ databases">
        <authorList>
            <person name="Gilroy R."/>
        </authorList>
    </citation>
    <scope>NUCLEOTIDE SEQUENCE</scope>
    <source>
        <strain evidence="5">B5_2728</strain>
    </source>
</reference>
<feature type="domain" description="LysM" evidence="4">
    <location>
        <begin position="302"/>
        <end position="347"/>
    </location>
</feature>
<comment type="caution">
    <text evidence="5">The sequence shown here is derived from an EMBL/GenBank/DDBJ whole genome shotgun (WGS) entry which is preliminary data.</text>
</comment>
<dbReference type="AlphaFoldDB" id="A0A948T1W1"/>
<dbReference type="InterPro" id="IPR011249">
    <property type="entry name" value="Metalloenz_LuxS/M16"/>
</dbReference>
<dbReference type="SUPFAM" id="SSF54106">
    <property type="entry name" value="LysM domain"/>
    <property type="match status" value="1"/>
</dbReference>
<feature type="domain" description="G5" evidence="3">
    <location>
        <begin position="353"/>
        <end position="436"/>
    </location>
</feature>
<dbReference type="Proteomes" id="UP000713596">
    <property type="component" value="Unassembled WGS sequence"/>
</dbReference>
<dbReference type="Gene3D" id="2.20.230.10">
    <property type="entry name" value="Resuscitation-promoting factor rpfb"/>
    <property type="match status" value="1"/>
</dbReference>
<evidence type="ECO:0000256" key="1">
    <source>
        <dbReference type="ARBA" id="ARBA00022729"/>
    </source>
</evidence>
<dbReference type="SMART" id="SM01208">
    <property type="entry name" value="G5"/>
    <property type="match status" value="1"/>
</dbReference>
<evidence type="ECO:0000259" key="3">
    <source>
        <dbReference type="PROSITE" id="PS51109"/>
    </source>
</evidence>
<protein>
    <submittedName>
        <fullName evidence="5">Peptidoglycan DD-metalloendopeptidase family protein</fullName>
    </submittedName>
</protein>
<dbReference type="InterPro" id="IPR018392">
    <property type="entry name" value="LysM"/>
</dbReference>
<organism evidence="5 6">
    <name type="scientific">Candidatus Allofournierella pullistercoris</name>
    <dbReference type="NCBI Taxonomy" id="2838597"/>
    <lineage>
        <taxon>Bacteria</taxon>
        <taxon>Bacillati</taxon>
        <taxon>Bacillota</taxon>
        <taxon>Clostridia</taxon>
        <taxon>Eubacteriales</taxon>
        <taxon>Oscillospiraceae</taxon>
        <taxon>Allofournierella</taxon>
    </lineage>
</organism>
<dbReference type="SMART" id="SM00257">
    <property type="entry name" value="LysM"/>
    <property type="match status" value="1"/>
</dbReference>
<dbReference type="InterPro" id="IPR050570">
    <property type="entry name" value="Cell_wall_metabolism_enzyme"/>
</dbReference>
<keyword evidence="2" id="KW-0812">Transmembrane</keyword>
<dbReference type="Pfam" id="PF07501">
    <property type="entry name" value="G5"/>
    <property type="match status" value="1"/>
</dbReference>
<gene>
    <name evidence="5" type="ORF">H9882_02960</name>
</gene>
<dbReference type="GO" id="GO:0004222">
    <property type="term" value="F:metalloendopeptidase activity"/>
    <property type="evidence" value="ECO:0007669"/>
    <property type="project" value="TreeGrafter"/>
</dbReference>
<keyword evidence="2" id="KW-0472">Membrane</keyword>
<keyword evidence="1" id="KW-0732">Signal</keyword>
<dbReference type="EMBL" id="JAHLFP010000020">
    <property type="protein sequence ID" value="MBU3805835.1"/>
    <property type="molecule type" value="Genomic_DNA"/>
</dbReference>
<dbReference type="CDD" id="cd00118">
    <property type="entry name" value="LysM"/>
    <property type="match status" value="1"/>
</dbReference>
<dbReference type="InterPro" id="IPR011098">
    <property type="entry name" value="G5_dom"/>
</dbReference>
<evidence type="ECO:0000313" key="5">
    <source>
        <dbReference type="EMBL" id="MBU3805835.1"/>
    </source>
</evidence>
<dbReference type="PANTHER" id="PTHR21666:SF270">
    <property type="entry name" value="MUREIN HYDROLASE ACTIVATOR ENVC"/>
    <property type="match status" value="1"/>
</dbReference>
<reference evidence="5" key="1">
    <citation type="journal article" date="2021" name="PeerJ">
        <title>Extensive microbial diversity within the chicken gut microbiome revealed by metagenomics and culture.</title>
        <authorList>
            <person name="Gilroy R."/>
            <person name="Ravi A."/>
            <person name="Getino M."/>
            <person name="Pursley I."/>
            <person name="Horton D.L."/>
            <person name="Alikhan N.F."/>
            <person name="Baker D."/>
            <person name="Gharbi K."/>
            <person name="Hall N."/>
            <person name="Watson M."/>
            <person name="Adriaenssens E.M."/>
            <person name="Foster-Nyarko E."/>
            <person name="Jarju S."/>
            <person name="Secka A."/>
            <person name="Antonio M."/>
            <person name="Oren A."/>
            <person name="Chaudhuri R.R."/>
            <person name="La Ragione R."/>
            <person name="Hildebrand F."/>
            <person name="Pallen M.J."/>
        </authorList>
    </citation>
    <scope>NUCLEOTIDE SEQUENCE</scope>
    <source>
        <strain evidence="5">B5_2728</strain>
    </source>
</reference>
<evidence type="ECO:0000259" key="4">
    <source>
        <dbReference type="PROSITE" id="PS51782"/>
    </source>
</evidence>
<dbReference type="InterPro" id="IPR036779">
    <property type="entry name" value="LysM_dom_sf"/>
</dbReference>
<feature type="transmembrane region" description="Helical" evidence="2">
    <location>
        <begin position="121"/>
        <end position="142"/>
    </location>
</feature>
<dbReference type="GO" id="GO:0046872">
    <property type="term" value="F:metal ion binding"/>
    <property type="evidence" value="ECO:0007669"/>
    <property type="project" value="InterPro"/>
</dbReference>
<dbReference type="SUPFAM" id="SSF63411">
    <property type="entry name" value="LuxS/MPP-like metallohydrolase"/>
    <property type="match status" value="1"/>
</dbReference>
<dbReference type="InterPro" id="IPR016047">
    <property type="entry name" value="M23ase_b-sheet_dom"/>
</dbReference>
<dbReference type="Pfam" id="PF01476">
    <property type="entry name" value="LysM"/>
    <property type="match status" value="1"/>
</dbReference>